<keyword evidence="4" id="KW-1185">Reference proteome</keyword>
<reference evidence="3" key="1">
    <citation type="journal article" date="2021" name="IMA Fungus">
        <title>Genomic characterization of three marine fungi, including Emericellopsis atlantica sp. nov. with signatures of a generalist lifestyle and marine biomass degradation.</title>
        <authorList>
            <person name="Hagestad O.C."/>
            <person name="Hou L."/>
            <person name="Andersen J.H."/>
            <person name="Hansen E.H."/>
            <person name="Altermark B."/>
            <person name="Li C."/>
            <person name="Kuhnert E."/>
            <person name="Cox R.J."/>
            <person name="Crous P.W."/>
            <person name="Spatafora J.W."/>
            <person name="Lail K."/>
            <person name="Amirebrahimi M."/>
            <person name="Lipzen A."/>
            <person name="Pangilinan J."/>
            <person name="Andreopoulos W."/>
            <person name="Hayes R.D."/>
            <person name="Ng V."/>
            <person name="Grigoriev I.V."/>
            <person name="Jackson S.A."/>
            <person name="Sutton T.D.S."/>
            <person name="Dobson A.D.W."/>
            <person name="Rama T."/>
        </authorList>
    </citation>
    <scope>NUCLEOTIDE SEQUENCE</scope>
    <source>
        <strain evidence="3">TRa018bII</strain>
    </source>
</reference>
<organism evidence="3 4">
    <name type="scientific">Amylocarpus encephaloides</name>
    <dbReference type="NCBI Taxonomy" id="45428"/>
    <lineage>
        <taxon>Eukaryota</taxon>
        <taxon>Fungi</taxon>
        <taxon>Dikarya</taxon>
        <taxon>Ascomycota</taxon>
        <taxon>Pezizomycotina</taxon>
        <taxon>Leotiomycetes</taxon>
        <taxon>Helotiales</taxon>
        <taxon>Helotiales incertae sedis</taxon>
        <taxon>Amylocarpus</taxon>
    </lineage>
</organism>
<feature type="compositionally biased region" description="Acidic residues" evidence="1">
    <location>
        <begin position="49"/>
        <end position="63"/>
    </location>
</feature>
<comment type="caution">
    <text evidence="3">The sequence shown here is derived from an EMBL/GenBank/DDBJ whole genome shotgun (WGS) entry which is preliminary data.</text>
</comment>
<feature type="domain" description="DUF4604" evidence="2">
    <location>
        <begin position="9"/>
        <end position="159"/>
    </location>
</feature>
<protein>
    <recommendedName>
        <fullName evidence="2">DUF4604 domain-containing protein</fullName>
    </recommendedName>
</protein>
<dbReference type="AlphaFoldDB" id="A0A9P7YMT8"/>
<feature type="compositionally biased region" description="Basic and acidic residues" evidence="1">
    <location>
        <begin position="91"/>
        <end position="107"/>
    </location>
</feature>
<accession>A0A9P7YMT8</accession>
<dbReference type="EMBL" id="MU251404">
    <property type="protein sequence ID" value="KAG9236559.1"/>
    <property type="molecule type" value="Genomic_DNA"/>
</dbReference>
<name>A0A9P7YMT8_9HELO</name>
<dbReference type="OrthoDB" id="5388322at2759"/>
<proteinExistence type="predicted"/>
<feature type="compositionally biased region" description="Basic residues" evidence="1">
    <location>
        <begin position="137"/>
        <end position="152"/>
    </location>
</feature>
<evidence type="ECO:0000313" key="3">
    <source>
        <dbReference type="EMBL" id="KAG9236559.1"/>
    </source>
</evidence>
<feature type="region of interest" description="Disordered" evidence="1">
    <location>
        <begin position="28"/>
        <end position="159"/>
    </location>
</feature>
<feature type="compositionally biased region" description="Basic and acidic residues" evidence="1">
    <location>
        <begin position="67"/>
        <end position="83"/>
    </location>
</feature>
<evidence type="ECO:0000259" key="2">
    <source>
        <dbReference type="Pfam" id="PF15377"/>
    </source>
</evidence>
<evidence type="ECO:0000256" key="1">
    <source>
        <dbReference type="SAM" id="MobiDB-lite"/>
    </source>
</evidence>
<sequence>MATPKITTKNLSYDDSLPPFLARLKAATGNNDRHEYAVARPKKERTVEDLAEDEPVFVDEESGETVTKAEWEEREKAKEAEGKGEDEDEKGESNDRGLTQEKKDEKGNATIGASRKRKVGKIIGAEEDEDAAYEKAMKHKPSSRKKKAKKVKLSFGDDE</sequence>
<evidence type="ECO:0000313" key="4">
    <source>
        <dbReference type="Proteomes" id="UP000824998"/>
    </source>
</evidence>
<gene>
    <name evidence="3" type="ORF">BJ875DRAFT_371856</name>
</gene>
<dbReference type="Pfam" id="PF15377">
    <property type="entry name" value="DUF4604"/>
    <property type="match status" value="1"/>
</dbReference>
<dbReference type="Proteomes" id="UP000824998">
    <property type="component" value="Unassembled WGS sequence"/>
</dbReference>
<dbReference type="InterPro" id="IPR027911">
    <property type="entry name" value="DUF4604"/>
</dbReference>